<dbReference type="PROSITE" id="PS51257">
    <property type="entry name" value="PROKAR_LIPOPROTEIN"/>
    <property type="match status" value="1"/>
</dbReference>
<gene>
    <name evidence="3" type="ORF">RE474_03750</name>
</gene>
<dbReference type="Pfam" id="PF07603">
    <property type="entry name" value="Lcl_C"/>
    <property type="match status" value="2"/>
</dbReference>
<dbReference type="EMBL" id="CP133592">
    <property type="protein sequence ID" value="WMW25841.1"/>
    <property type="molecule type" value="Genomic_DNA"/>
</dbReference>
<keyword evidence="4" id="KW-1185">Reference proteome</keyword>
<feature type="compositionally biased region" description="Acidic residues" evidence="1">
    <location>
        <begin position="34"/>
        <end position="56"/>
    </location>
</feature>
<dbReference type="AlphaFoldDB" id="A0AA51YJQ5"/>
<dbReference type="Proteomes" id="UP001182908">
    <property type="component" value="Chromosome"/>
</dbReference>
<feature type="region of interest" description="Disordered" evidence="1">
    <location>
        <begin position="27"/>
        <end position="56"/>
    </location>
</feature>
<dbReference type="RefSeq" id="WP_309311642.1">
    <property type="nucleotide sequence ID" value="NZ_CP133592.1"/>
</dbReference>
<dbReference type="InterPro" id="IPR011460">
    <property type="entry name" value="Lcl_C"/>
</dbReference>
<feature type="domain" description="Lcl C-terminal" evidence="2">
    <location>
        <begin position="108"/>
        <end position="249"/>
    </location>
</feature>
<evidence type="ECO:0000259" key="2">
    <source>
        <dbReference type="Pfam" id="PF07603"/>
    </source>
</evidence>
<proteinExistence type="predicted"/>
<dbReference type="GeneID" id="84231801"/>
<accession>A0AA51YJQ5</accession>
<evidence type="ECO:0000256" key="1">
    <source>
        <dbReference type="SAM" id="MobiDB-lite"/>
    </source>
</evidence>
<feature type="domain" description="Lcl C-terminal" evidence="2">
    <location>
        <begin position="265"/>
        <end position="391"/>
    </location>
</feature>
<dbReference type="PANTHER" id="PTHR35812:SF1">
    <property type="entry name" value="LIPOPROTEIN"/>
    <property type="match status" value="1"/>
</dbReference>
<evidence type="ECO:0000313" key="4">
    <source>
        <dbReference type="Proteomes" id="UP001182908"/>
    </source>
</evidence>
<sequence length="441" mass="48741">MLIRKKVILSICIILIVILVAGCAGPRDRQAPTEDVDGTSEISAEDTANDVSEAEVTEPGQYVVTDTMQYLYYGNQRVIHPPSEGDAFYGQDAQYNGIEPHFVDNGDGTITDESTGLMWQKEMTRSDFDDAENKAEAATTGGYDDWRVPTIKEMYSLMDFRGTDPDPMAESASGLTPFVDTEYFDFEYPTVGRIIDAQYITSTEYVYKVMTVQAAFFGLNLADGRIKGYPQSGGDLKVEEGRYYLRLVRGNTAYGTNFFVDNGDGTITDEATGLTWTQSDSGDDEFADMLSAYTNDDGSLNWEEALDFAENLDYAGYDDWRLPNAKELQSIVDYSRSPDTTDSPAIDPIFECTQIVNEMGNDDYGFYWTGTTHAKTGNSGSTAVYVSFGRALGYMNGKWMDVHGAGAQRSDPKSGDPDDYGNNAPQGDAIRVYNYVRPVRG</sequence>
<reference evidence="3 4" key="1">
    <citation type="submission" date="2023-08" db="EMBL/GenBank/DDBJ databases">
        <title>Methanolobus mangrovi sp. nov. and Methanolobus sediminis sp. nov, two novel methylotrophic methanogens isolated from mangrove sediments in China.</title>
        <authorList>
            <person name="Zhou J."/>
        </authorList>
    </citation>
    <scope>NUCLEOTIDE SEQUENCE [LARGE SCALE GENOMIC DNA]</scope>
    <source>
        <strain evidence="3 4">FTZ6</strain>
    </source>
</reference>
<dbReference type="PANTHER" id="PTHR35812">
    <property type="entry name" value="LIPOPROTEIN"/>
    <property type="match status" value="1"/>
</dbReference>
<feature type="region of interest" description="Disordered" evidence="1">
    <location>
        <begin position="405"/>
        <end position="428"/>
    </location>
</feature>
<dbReference type="KEGG" id="mseb:RE474_03750"/>
<evidence type="ECO:0000313" key="3">
    <source>
        <dbReference type="EMBL" id="WMW25841.1"/>
    </source>
</evidence>
<name>A0AA51YJQ5_9EURY</name>
<protein>
    <submittedName>
        <fullName evidence="3">DUF1566 domain-containing protein</fullName>
    </submittedName>
</protein>
<organism evidence="3 4">
    <name type="scientific">Methanolobus sediminis</name>
    <dbReference type="NCBI Taxonomy" id="3072978"/>
    <lineage>
        <taxon>Archaea</taxon>
        <taxon>Methanobacteriati</taxon>
        <taxon>Methanobacteriota</taxon>
        <taxon>Stenosarchaea group</taxon>
        <taxon>Methanomicrobia</taxon>
        <taxon>Methanosarcinales</taxon>
        <taxon>Methanosarcinaceae</taxon>
        <taxon>Methanolobus</taxon>
    </lineage>
</organism>